<dbReference type="EMBL" id="KD093166">
    <property type="protein sequence ID" value="EMS61618.1"/>
    <property type="molecule type" value="Genomic_DNA"/>
</dbReference>
<dbReference type="AlphaFoldDB" id="M7ZEI5"/>
<organism evidence="1">
    <name type="scientific">Triticum urartu</name>
    <name type="common">Red wild einkorn</name>
    <name type="synonym">Crithodium urartu</name>
    <dbReference type="NCBI Taxonomy" id="4572"/>
    <lineage>
        <taxon>Eukaryota</taxon>
        <taxon>Viridiplantae</taxon>
        <taxon>Streptophyta</taxon>
        <taxon>Embryophyta</taxon>
        <taxon>Tracheophyta</taxon>
        <taxon>Spermatophyta</taxon>
        <taxon>Magnoliopsida</taxon>
        <taxon>Liliopsida</taxon>
        <taxon>Poales</taxon>
        <taxon>Poaceae</taxon>
        <taxon>BOP clade</taxon>
        <taxon>Pooideae</taxon>
        <taxon>Triticodae</taxon>
        <taxon>Triticeae</taxon>
        <taxon>Triticinae</taxon>
        <taxon>Triticum</taxon>
    </lineage>
</organism>
<sequence>MTLGGSRLSLCPRGHGMTPSEKVCIVTRIMERRLDHVLLVMDRRIDRLDLLGQGVGLFRDAHKLIRVIGKAEGIRGDRRRRDRGQEGSSLQGGPVDAVASAAFADNGGTGQEGIDVSTSFWYGYLATRLARESRYPAQEKMPGTSFGGLPDDVVDFVLVRLGDDAEDGVHGRQLVPQVHDLVADPTDLLELLQQNLSDLAHDGMRRALHSGSMDSLVAWLDEESANGSGRLTRAN</sequence>
<name>M7ZEI5_TRIUA</name>
<proteinExistence type="predicted"/>
<accession>M7ZEI5</accession>
<reference evidence="1" key="1">
    <citation type="journal article" date="2013" name="Nature">
        <title>Draft genome of the wheat A-genome progenitor Triticum urartu.</title>
        <authorList>
            <person name="Ling H.Q."/>
            <person name="Zhao S."/>
            <person name="Liu D."/>
            <person name="Wang J."/>
            <person name="Sun H."/>
            <person name="Zhang C."/>
            <person name="Fan H."/>
            <person name="Li D."/>
            <person name="Dong L."/>
            <person name="Tao Y."/>
            <person name="Gao C."/>
            <person name="Wu H."/>
            <person name="Li Y."/>
            <person name="Cui Y."/>
            <person name="Guo X."/>
            <person name="Zheng S."/>
            <person name="Wang B."/>
            <person name="Yu K."/>
            <person name="Liang Q."/>
            <person name="Yang W."/>
            <person name="Lou X."/>
            <person name="Chen J."/>
            <person name="Feng M."/>
            <person name="Jian J."/>
            <person name="Zhang X."/>
            <person name="Luo G."/>
            <person name="Jiang Y."/>
            <person name="Liu J."/>
            <person name="Wang Z."/>
            <person name="Sha Y."/>
            <person name="Zhang B."/>
            <person name="Wu H."/>
            <person name="Tang D."/>
            <person name="Shen Q."/>
            <person name="Xue P."/>
            <person name="Zou S."/>
            <person name="Wang X."/>
            <person name="Liu X."/>
            <person name="Wang F."/>
            <person name="Yang Y."/>
            <person name="An X."/>
            <person name="Dong Z."/>
            <person name="Zhang K."/>
            <person name="Zhang X."/>
            <person name="Luo M.C."/>
            <person name="Dvorak J."/>
            <person name="Tong Y."/>
            <person name="Wang J."/>
            <person name="Yang H."/>
            <person name="Li Z."/>
            <person name="Wang D."/>
            <person name="Zhang A."/>
            <person name="Wang J."/>
        </authorList>
    </citation>
    <scope>NUCLEOTIDE SEQUENCE</scope>
</reference>
<protein>
    <submittedName>
        <fullName evidence="1">Uncharacterized protein</fullName>
    </submittedName>
</protein>
<evidence type="ECO:0000313" key="1">
    <source>
        <dbReference type="EMBL" id="EMS61618.1"/>
    </source>
</evidence>
<gene>
    <name evidence="1" type="ORF">TRIUR3_03613</name>
</gene>